<feature type="compositionally biased region" description="Acidic residues" evidence="5">
    <location>
        <begin position="146"/>
        <end position="157"/>
    </location>
</feature>
<evidence type="ECO:0000256" key="3">
    <source>
        <dbReference type="ARBA" id="ARBA00022980"/>
    </source>
</evidence>
<comment type="caution">
    <text evidence="7">The sequence shown here is derived from an EMBL/GenBank/DDBJ whole genome shotgun (WGS) entry which is preliminary data.</text>
</comment>
<dbReference type="GO" id="GO:0022625">
    <property type="term" value="C:cytosolic large ribosomal subunit"/>
    <property type="evidence" value="ECO:0007669"/>
    <property type="project" value="TreeGrafter"/>
</dbReference>
<dbReference type="InterPro" id="IPR020056">
    <property type="entry name" value="Rbsml_bL25/Gln-tRNA_synth_N"/>
</dbReference>
<dbReference type="PANTHER" id="PTHR33284">
    <property type="entry name" value="RIBOSOMAL PROTEIN L25/GLN-TRNA SYNTHETASE, ANTI-CODON-BINDING DOMAIN-CONTAINING PROTEIN"/>
    <property type="match status" value="1"/>
</dbReference>
<dbReference type="Gene3D" id="2.170.120.20">
    <property type="entry name" value="Ribosomal protein L25, beta domain"/>
    <property type="match status" value="1"/>
</dbReference>
<feature type="compositionally biased region" description="Basic and acidic residues" evidence="5">
    <location>
        <begin position="158"/>
        <end position="180"/>
    </location>
</feature>
<feature type="domain" description="Large ribosomal subunit protein bL25 beta" evidence="6">
    <location>
        <begin position="57"/>
        <end position="142"/>
    </location>
</feature>
<gene>
    <name evidence="7" type="ORF">UY19_C0031G0005</name>
</gene>
<dbReference type="EMBL" id="LCPB01000031">
    <property type="protein sequence ID" value="KKU88339.1"/>
    <property type="molecule type" value="Genomic_DNA"/>
</dbReference>
<dbReference type="SUPFAM" id="SSF50715">
    <property type="entry name" value="Ribosomal protein L25-like"/>
    <property type="match status" value="1"/>
</dbReference>
<reference evidence="7 8" key="1">
    <citation type="journal article" date="2015" name="Nature">
        <title>rRNA introns, odd ribosomes, and small enigmatic genomes across a large radiation of phyla.</title>
        <authorList>
            <person name="Brown C.T."/>
            <person name="Hug L.A."/>
            <person name="Thomas B.C."/>
            <person name="Sharon I."/>
            <person name="Castelle C.J."/>
            <person name="Singh A."/>
            <person name="Wilkins M.J."/>
            <person name="Williams K.H."/>
            <person name="Banfield J.F."/>
        </authorList>
    </citation>
    <scope>NUCLEOTIDE SEQUENCE [LARGE SCALE GENOMIC DNA]</scope>
</reference>
<keyword evidence="2" id="KW-0694">RNA-binding</keyword>
<evidence type="ECO:0000313" key="7">
    <source>
        <dbReference type="EMBL" id="KKU88339.1"/>
    </source>
</evidence>
<keyword evidence="1" id="KW-0699">rRNA-binding</keyword>
<proteinExistence type="predicted"/>
<dbReference type="PANTHER" id="PTHR33284:SF1">
    <property type="entry name" value="RIBOSOMAL PROTEIN L25_GLN-TRNA SYNTHETASE, ANTI-CODON-BINDING DOMAIN-CONTAINING PROTEIN"/>
    <property type="match status" value="1"/>
</dbReference>
<evidence type="ECO:0000256" key="4">
    <source>
        <dbReference type="ARBA" id="ARBA00023274"/>
    </source>
</evidence>
<sequence length="180" mass="19853">MNEVEFGKVYKEGGENTIVNVKFDNESRSVLVHSVQFDQVNQKVLAVDLYQVNLSEKITTNVPLEFVGESNAVKEMAGVLIKALDEVEVEALPMNIPHSIQVDISVLDDFTKSITIADLKIEGNFEIKTDPDAGVASVAEPRVEEEPVAEINIEDIEVEAKGKKESEEEIPEGEKPSGRE</sequence>
<dbReference type="InterPro" id="IPR011035">
    <property type="entry name" value="Ribosomal_bL25/Gln-tRNA_synth"/>
</dbReference>
<dbReference type="Pfam" id="PF14693">
    <property type="entry name" value="Ribosomal_TL5_C"/>
    <property type="match status" value="1"/>
</dbReference>
<dbReference type="InterPro" id="IPR020930">
    <property type="entry name" value="Ribosomal_uL5_bac-type"/>
</dbReference>
<protein>
    <submittedName>
        <fullName evidence="7">50S ribosomal protein L25</fullName>
    </submittedName>
</protein>
<dbReference type="InterPro" id="IPR020057">
    <property type="entry name" value="Ribosomal_bL25_b-dom"/>
</dbReference>
<dbReference type="AlphaFoldDB" id="A0A0G1U2M8"/>
<organism evidence="7 8">
    <name type="scientific">Candidatus Wolfebacteria bacterium GW2011_GWA2_47_9b</name>
    <dbReference type="NCBI Taxonomy" id="1619005"/>
    <lineage>
        <taxon>Bacteria</taxon>
        <taxon>Candidatus Wolfeibacteriota</taxon>
    </lineage>
</organism>
<evidence type="ECO:0000256" key="1">
    <source>
        <dbReference type="ARBA" id="ARBA00022730"/>
    </source>
</evidence>
<evidence type="ECO:0000313" key="8">
    <source>
        <dbReference type="Proteomes" id="UP000033882"/>
    </source>
</evidence>
<dbReference type="InterPro" id="IPR037121">
    <property type="entry name" value="Ribosomal_bL25_C"/>
</dbReference>
<accession>A0A0G1U2M8</accession>
<name>A0A0G1U2M8_9BACT</name>
<evidence type="ECO:0000259" key="6">
    <source>
        <dbReference type="Pfam" id="PF14693"/>
    </source>
</evidence>
<dbReference type="Gene3D" id="2.40.240.10">
    <property type="entry name" value="Ribosomal Protein L25, Chain P"/>
    <property type="match status" value="1"/>
</dbReference>
<dbReference type="Proteomes" id="UP000033882">
    <property type="component" value="Unassembled WGS sequence"/>
</dbReference>
<dbReference type="NCBIfam" id="TIGR00731">
    <property type="entry name" value="bL25_bact_ctc"/>
    <property type="match status" value="1"/>
</dbReference>
<keyword evidence="3 7" id="KW-0689">Ribosomal protein</keyword>
<feature type="region of interest" description="Disordered" evidence="5">
    <location>
        <begin position="146"/>
        <end position="180"/>
    </location>
</feature>
<evidence type="ECO:0000256" key="5">
    <source>
        <dbReference type="SAM" id="MobiDB-lite"/>
    </source>
</evidence>
<dbReference type="CDD" id="cd00495">
    <property type="entry name" value="Ribosomal_L25_TL5_CTC"/>
    <property type="match status" value="1"/>
</dbReference>
<dbReference type="InterPro" id="IPR029751">
    <property type="entry name" value="Ribosomal_L25_dom"/>
</dbReference>
<dbReference type="GO" id="GO:0008097">
    <property type="term" value="F:5S rRNA binding"/>
    <property type="evidence" value="ECO:0007669"/>
    <property type="project" value="InterPro"/>
</dbReference>
<evidence type="ECO:0000256" key="2">
    <source>
        <dbReference type="ARBA" id="ARBA00022884"/>
    </source>
</evidence>
<dbReference type="InterPro" id="IPR001021">
    <property type="entry name" value="Ribosomal_bL25_long"/>
</dbReference>
<keyword evidence="4" id="KW-0687">Ribonucleoprotein</keyword>
<dbReference type="GO" id="GO:0006412">
    <property type="term" value="P:translation"/>
    <property type="evidence" value="ECO:0007669"/>
    <property type="project" value="InterPro"/>
</dbReference>
<dbReference type="GO" id="GO:0003735">
    <property type="term" value="F:structural constituent of ribosome"/>
    <property type="evidence" value="ECO:0007669"/>
    <property type="project" value="InterPro"/>
</dbReference>